<dbReference type="GO" id="GO:0016616">
    <property type="term" value="F:oxidoreductase activity, acting on the CH-OH group of donors, NAD or NADP as acceptor"/>
    <property type="evidence" value="ECO:0007669"/>
    <property type="project" value="InterPro"/>
</dbReference>
<reference evidence="8" key="1">
    <citation type="submission" date="2020-06" db="EMBL/GenBank/DDBJ databases">
        <authorList>
            <person name="Onetto C."/>
        </authorList>
    </citation>
    <scope>NUCLEOTIDE SEQUENCE</scope>
</reference>
<accession>A0A9N8KK59</accession>
<dbReference type="InterPro" id="IPR029753">
    <property type="entry name" value="D-isomer_DH_CS"/>
</dbReference>
<evidence type="ECO:0000313" key="9">
    <source>
        <dbReference type="Proteomes" id="UP000745764"/>
    </source>
</evidence>
<dbReference type="InterPro" id="IPR036291">
    <property type="entry name" value="NAD(P)-bd_dom_sf"/>
</dbReference>
<name>A0A9N8KK59_9PEZI</name>
<keyword evidence="3" id="KW-0520">NAD</keyword>
<dbReference type="OrthoDB" id="298012at2759"/>
<dbReference type="InterPro" id="IPR050418">
    <property type="entry name" value="D-iso_2-hydroxyacid_DH_PdxB"/>
</dbReference>
<dbReference type="InterPro" id="IPR006139">
    <property type="entry name" value="D-isomer_2_OHA_DH_cat_dom"/>
</dbReference>
<dbReference type="Gene3D" id="3.40.50.720">
    <property type="entry name" value="NAD(P)-binding Rossmann-like Domain"/>
    <property type="match status" value="2"/>
</dbReference>
<evidence type="ECO:0000256" key="5">
    <source>
        <dbReference type="SAM" id="MobiDB-lite"/>
    </source>
</evidence>
<evidence type="ECO:0000256" key="3">
    <source>
        <dbReference type="ARBA" id="ARBA00023027"/>
    </source>
</evidence>
<evidence type="ECO:0008006" key="10">
    <source>
        <dbReference type="Google" id="ProtNLM"/>
    </source>
</evidence>
<feature type="domain" description="D-isomer specific 2-hydroxyacid dehydrogenase catalytic" evidence="6">
    <location>
        <begin position="24"/>
        <end position="323"/>
    </location>
</feature>
<comment type="similarity">
    <text evidence="1 4">Belongs to the D-isomer specific 2-hydroxyacid dehydrogenase family.</text>
</comment>
<dbReference type="SUPFAM" id="SSF52283">
    <property type="entry name" value="Formate/glycerate dehydrogenase catalytic domain-like"/>
    <property type="match status" value="1"/>
</dbReference>
<dbReference type="Proteomes" id="UP000745764">
    <property type="component" value="Unassembled WGS sequence"/>
</dbReference>
<evidence type="ECO:0000313" key="8">
    <source>
        <dbReference type="EMBL" id="CAD0109480.1"/>
    </source>
</evidence>
<dbReference type="PROSITE" id="PS00671">
    <property type="entry name" value="D_2_HYDROXYACID_DH_3"/>
    <property type="match status" value="1"/>
</dbReference>
<proteinExistence type="inferred from homology"/>
<dbReference type="GO" id="GO:0051287">
    <property type="term" value="F:NAD binding"/>
    <property type="evidence" value="ECO:0007669"/>
    <property type="project" value="InterPro"/>
</dbReference>
<dbReference type="AlphaFoldDB" id="A0A9N8KK59"/>
<evidence type="ECO:0000259" key="6">
    <source>
        <dbReference type="Pfam" id="PF00389"/>
    </source>
</evidence>
<dbReference type="PANTHER" id="PTHR43761">
    <property type="entry name" value="D-ISOMER SPECIFIC 2-HYDROXYACID DEHYDROGENASE FAMILY PROTEIN (AFU_ORTHOLOGUE AFUA_1G13630)"/>
    <property type="match status" value="1"/>
</dbReference>
<dbReference type="Pfam" id="PF02826">
    <property type="entry name" value="2-Hacid_dh_C"/>
    <property type="match status" value="1"/>
</dbReference>
<dbReference type="EMBL" id="CAINUL010000005">
    <property type="protein sequence ID" value="CAD0109480.1"/>
    <property type="molecule type" value="Genomic_DNA"/>
</dbReference>
<dbReference type="InterPro" id="IPR006140">
    <property type="entry name" value="D-isomer_DH_NAD-bd"/>
</dbReference>
<protein>
    <recommendedName>
        <fullName evidence="10">D-3-phosphoglycerate dehydrogenase</fullName>
    </recommendedName>
</protein>
<evidence type="ECO:0000256" key="1">
    <source>
        <dbReference type="ARBA" id="ARBA00005854"/>
    </source>
</evidence>
<evidence type="ECO:0000256" key="2">
    <source>
        <dbReference type="ARBA" id="ARBA00023002"/>
    </source>
</evidence>
<feature type="domain" description="D-isomer specific 2-hydroxyacid dehydrogenase NAD-binding" evidence="7">
    <location>
        <begin position="120"/>
        <end position="299"/>
    </location>
</feature>
<sequence length="324" mass="35097">MAPSRIDSSPEPQLESQSGKPTVYLIDEYHPEAVKHCKTLFNVIGPQDPEIKNWRQNARYLLVKGSSVTEDDIAQTKHLRAIGKQGVGIEKIDAAACKAAGIKIFNTPGINATAVAELVLALTMSVAREIRPIALRQEAGGAIAKATCSGLILTGRSIGLIGMGNISRRVAEIFRGAFGSHIIAYDPFLPEDAWSDLPHERATTVDQVLSADVISIHVPLVKETTNLISYPQLQRMKSTSVLINAARGGIVNESDLARALQEGLIWGAGLDCHMQEPPTKDMYAKLWSSPRVVSTPHIGAATDQTQMETAKAAVDNLFEFIKQQ</sequence>
<organism evidence="8 9">
    <name type="scientific">Aureobasidium uvarum</name>
    <dbReference type="NCBI Taxonomy" id="2773716"/>
    <lineage>
        <taxon>Eukaryota</taxon>
        <taxon>Fungi</taxon>
        <taxon>Dikarya</taxon>
        <taxon>Ascomycota</taxon>
        <taxon>Pezizomycotina</taxon>
        <taxon>Dothideomycetes</taxon>
        <taxon>Dothideomycetidae</taxon>
        <taxon>Dothideales</taxon>
        <taxon>Saccotheciaceae</taxon>
        <taxon>Aureobasidium</taxon>
    </lineage>
</organism>
<keyword evidence="2 4" id="KW-0560">Oxidoreductase</keyword>
<dbReference type="Pfam" id="PF00389">
    <property type="entry name" value="2-Hacid_dh"/>
    <property type="match status" value="1"/>
</dbReference>
<keyword evidence="9" id="KW-1185">Reference proteome</keyword>
<evidence type="ECO:0000259" key="7">
    <source>
        <dbReference type="Pfam" id="PF02826"/>
    </source>
</evidence>
<comment type="caution">
    <text evidence="8">The sequence shown here is derived from an EMBL/GenBank/DDBJ whole genome shotgun (WGS) entry which is preliminary data.</text>
</comment>
<gene>
    <name evidence="8" type="ORF">AWRI4620_LOCUS3735</name>
</gene>
<evidence type="ECO:0000256" key="4">
    <source>
        <dbReference type="RuleBase" id="RU003719"/>
    </source>
</evidence>
<feature type="region of interest" description="Disordered" evidence="5">
    <location>
        <begin position="1"/>
        <end position="20"/>
    </location>
</feature>
<dbReference type="PANTHER" id="PTHR43761:SF1">
    <property type="entry name" value="D-ISOMER SPECIFIC 2-HYDROXYACID DEHYDROGENASE CATALYTIC DOMAIN-CONTAINING PROTEIN-RELATED"/>
    <property type="match status" value="1"/>
</dbReference>
<dbReference type="SUPFAM" id="SSF51735">
    <property type="entry name" value="NAD(P)-binding Rossmann-fold domains"/>
    <property type="match status" value="1"/>
</dbReference>